<dbReference type="Proteomes" id="UP000053593">
    <property type="component" value="Unassembled WGS sequence"/>
</dbReference>
<protein>
    <submittedName>
        <fullName evidence="2">Uncharacterized protein</fullName>
    </submittedName>
</protein>
<dbReference type="AlphaFoldDB" id="A0A0D0BRF1"/>
<organism evidence="2 3">
    <name type="scientific">Collybiopsis luxurians FD-317 M1</name>
    <dbReference type="NCBI Taxonomy" id="944289"/>
    <lineage>
        <taxon>Eukaryota</taxon>
        <taxon>Fungi</taxon>
        <taxon>Dikarya</taxon>
        <taxon>Basidiomycota</taxon>
        <taxon>Agaricomycotina</taxon>
        <taxon>Agaricomycetes</taxon>
        <taxon>Agaricomycetidae</taxon>
        <taxon>Agaricales</taxon>
        <taxon>Marasmiineae</taxon>
        <taxon>Omphalotaceae</taxon>
        <taxon>Collybiopsis</taxon>
        <taxon>Collybiopsis luxurians</taxon>
    </lineage>
</organism>
<dbReference type="EMBL" id="KN834847">
    <property type="protein sequence ID" value="KIK52214.1"/>
    <property type="molecule type" value="Genomic_DNA"/>
</dbReference>
<proteinExistence type="predicted"/>
<accession>A0A0D0BRF1</accession>
<dbReference type="HOGENOM" id="CLU_1722593_0_0_1"/>
<evidence type="ECO:0000256" key="1">
    <source>
        <dbReference type="SAM" id="MobiDB-lite"/>
    </source>
</evidence>
<name>A0A0D0BRF1_9AGAR</name>
<evidence type="ECO:0000313" key="3">
    <source>
        <dbReference type="Proteomes" id="UP000053593"/>
    </source>
</evidence>
<reference evidence="2 3" key="1">
    <citation type="submission" date="2014-04" db="EMBL/GenBank/DDBJ databases">
        <title>Evolutionary Origins and Diversification of the Mycorrhizal Mutualists.</title>
        <authorList>
            <consortium name="DOE Joint Genome Institute"/>
            <consortium name="Mycorrhizal Genomics Consortium"/>
            <person name="Kohler A."/>
            <person name="Kuo A."/>
            <person name="Nagy L.G."/>
            <person name="Floudas D."/>
            <person name="Copeland A."/>
            <person name="Barry K.W."/>
            <person name="Cichocki N."/>
            <person name="Veneault-Fourrey C."/>
            <person name="LaButti K."/>
            <person name="Lindquist E.A."/>
            <person name="Lipzen A."/>
            <person name="Lundell T."/>
            <person name="Morin E."/>
            <person name="Murat C."/>
            <person name="Riley R."/>
            <person name="Ohm R."/>
            <person name="Sun H."/>
            <person name="Tunlid A."/>
            <person name="Henrissat B."/>
            <person name="Grigoriev I.V."/>
            <person name="Hibbett D.S."/>
            <person name="Martin F."/>
        </authorList>
    </citation>
    <scope>NUCLEOTIDE SEQUENCE [LARGE SCALE GENOMIC DNA]</scope>
    <source>
        <strain evidence="2 3">FD-317 M1</strain>
    </source>
</reference>
<evidence type="ECO:0000313" key="2">
    <source>
        <dbReference type="EMBL" id="KIK52214.1"/>
    </source>
</evidence>
<gene>
    <name evidence="2" type="ORF">GYMLUDRAFT_251458</name>
</gene>
<sequence length="152" mass="16674">MLVASIMGMESFIHHAWDTIHRLQSFCQAHSSATSFPFLDTPLFTPKSEDQGVQMDPIGTSRGMGTSRQAMAEEDWYEYTHEEEGDQDDMDIQEGEVEGDEVDNLLGYGSIASSNAEGIDEQKMSGVDFATSQPMALVGTGHDIKKSDMDSA</sequence>
<keyword evidence="3" id="KW-1185">Reference proteome</keyword>
<feature type="region of interest" description="Disordered" evidence="1">
    <location>
        <begin position="47"/>
        <end position="68"/>
    </location>
</feature>